<comment type="similarity">
    <text evidence="2 10">Belongs to the ketopantoate reductase family.</text>
</comment>
<dbReference type="PANTHER" id="PTHR43765:SF2">
    <property type="entry name" value="2-DEHYDROPANTOATE 2-REDUCTASE"/>
    <property type="match status" value="1"/>
</dbReference>
<evidence type="ECO:0000256" key="2">
    <source>
        <dbReference type="ARBA" id="ARBA00007870"/>
    </source>
</evidence>
<feature type="domain" description="Ketopantoate reductase C-terminal" evidence="12">
    <location>
        <begin position="183"/>
        <end position="322"/>
    </location>
</feature>
<dbReference type="GO" id="GO:0008677">
    <property type="term" value="F:2-dehydropantoate 2-reductase activity"/>
    <property type="evidence" value="ECO:0007669"/>
    <property type="project" value="UniProtKB-EC"/>
</dbReference>
<evidence type="ECO:0000256" key="7">
    <source>
        <dbReference type="ARBA" id="ARBA00023002"/>
    </source>
</evidence>
<sequence length="344" mass="36717">METPLKIGIVGAGAIGCYLGCRLAAVGADVALFGRATFAAEIAQHGLCAIDMNGHRSVVEKDKVVFATEPRVLADCTVLLCCVKSAHTVDAARQINPVVRADACVLSLQNGLGNADVLRANLDGRTALAGIVGFNVRPLGRGVFQQGTSGAIIIEDDDASRAPVAALARLLTQAGFEVQLAKNIKALQWAKLMLNLNNAVSALSGVPLRELLASSGYRHILADLIAEALAVFGKAGIRPARMGAFPVQWFPFVLRLPTVLFQLLARAQLKIDPQARSSMWEDLARGRPTEVDYLNGEIVRLAEKHSVDAPLNRRIVELVHDAEAKRSGSPAMSAESLSRYLMIA</sequence>
<dbReference type="PANTHER" id="PTHR43765">
    <property type="entry name" value="2-DEHYDROPANTOATE 2-REDUCTASE-RELATED"/>
    <property type="match status" value="1"/>
</dbReference>
<dbReference type="PROSITE" id="PS51257">
    <property type="entry name" value="PROKAR_LIPOPROTEIN"/>
    <property type="match status" value="1"/>
</dbReference>
<organism evidence="13 14">
    <name type="scientific">Candidatus Muproteobacteria bacterium RBG_16_60_9</name>
    <dbReference type="NCBI Taxonomy" id="1817755"/>
    <lineage>
        <taxon>Bacteria</taxon>
        <taxon>Pseudomonadati</taxon>
        <taxon>Pseudomonadota</taxon>
        <taxon>Candidatus Muproteobacteria</taxon>
    </lineage>
</organism>
<comment type="catalytic activity">
    <reaction evidence="9 10">
        <text>(R)-pantoate + NADP(+) = 2-dehydropantoate + NADPH + H(+)</text>
        <dbReference type="Rhea" id="RHEA:16233"/>
        <dbReference type="ChEBI" id="CHEBI:11561"/>
        <dbReference type="ChEBI" id="CHEBI:15378"/>
        <dbReference type="ChEBI" id="CHEBI:15980"/>
        <dbReference type="ChEBI" id="CHEBI:57783"/>
        <dbReference type="ChEBI" id="CHEBI:58349"/>
        <dbReference type="EC" id="1.1.1.169"/>
    </reaction>
</comment>
<gene>
    <name evidence="13" type="ORF">A2W18_11125</name>
</gene>
<dbReference type="InterPro" id="IPR050838">
    <property type="entry name" value="Ketopantoate_reductase"/>
</dbReference>
<evidence type="ECO:0000256" key="3">
    <source>
        <dbReference type="ARBA" id="ARBA00013014"/>
    </source>
</evidence>
<dbReference type="InterPro" id="IPR003710">
    <property type="entry name" value="ApbA"/>
</dbReference>
<evidence type="ECO:0000256" key="6">
    <source>
        <dbReference type="ARBA" id="ARBA00022857"/>
    </source>
</evidence>
<comment type="caution">
    <text evidence="13">The sequence shown here is derived from an EMBL/GenBank/DDBJ whole genome shotgun (WGS) entry which is preliminary data.</text>
</comment>
<dbReference type="Pfam" id="PF08546">
    <property type="entry name" value="ApbA_C"/>
    <property type="match status" value="1"/>
</dbReference>
<name>A0A1F6UZK3_9PROT</name>
<dbReference type="Gene3D" id="1.10.1040.10">
    <property type="entry name" value="N-(1-d-carboxylethyl)-l-norvaline Dehydrogenase, domain 2"/>
    <property type="match status" value="1"/>
</dbReference>
<evidence type="ECO:0000256" key="10">
    <source>
        <dbReference type="RuleBase" id="RU362068"/>
    </source>
</evidence>
<dbReference type="InterPro" id="IPR013332">
    <property type="entry name" value="KPR_N"/>
</dbReference>
<evidence type="ECO:0000256" key="5">
    <source>
        <dbReference type="ARBA" id="ARBA00022655"/>
    </source>
</evidence>
<dbReference type="SUPFAM" id="SSF48179">
    <property type="entry name" value="6-phosphogluconate dehydrogenase C-terminal domain-like"/>
    <property type="match status" value="1"/>
</dbReference>
<dbReference type="GO" id="GO:0005737">
    <property type="term" value="C:cytoplasm"/>
    <property type="evidence" value="ECO:0007669"/>
    <property type="project" value="TreeGrafter"/>
</dbReference>
<dbReference type="EMBL" id="MFSP01000169">
    <property type="protein sequence ID" value="OGI62759.1"/>
    <property type="molecule type" value="Genomic_DNA"/>
</dbReference>
<evidence type="ECO:0000256" key="8">
    <source>
        <dbReference type="ARBA" id="ARBA00032024"/>
    </source>
</evidence>
<reference evidence="13 14" key="1">
    <citation type="journal article" date="2016" name="Nat. Commun.">
        <title>Thousands of microbial genomes shed light on interconnected biogeochemical processes in an aquifer system.</title>
        <authorList>
            <person name="Anantharaman K."/>
            <person name="Brown C.T."/>
            <person name="Hug L.A."/>
            <person name="Sharon I."/>
            <person name="Castelle C.J."/>
            <person name="Probst A.J."/>
            <person name="Thomas B.C."/>
            <person name="Singh A."/>
            <person name="Wilkins M.J."/>
            <person name="Karaoz U."/>
            <person name="Brodie E.L."/>
            <person name="Williams K.H."/>
            <person name="Hubbard S.S."/>
            <person name="Banfield J.F."/>
        </authorList>
    </citation>
    <scope>NUCLEOTIDE SEQUENCE [LARGE SCALE GENOMIC DNA]</scope>
</reference>
<evidence type="ECO:0000256" key="4">
    <source>
        <dbReference type="ARBA" id="ARBA00019465"/>
    </source>
</evidence>
<dbReference type="Gene3D" id="3.40.50.720">
    <property type="entry name" value="NAD(P)-binding Rossmann-like Domain"/>
    <property type="match status" value="1"/>
</dbReference>
<dbReference type="NCBIfam" id="TIGR00745">
    <property type="entry name" value="apbA_panE"/>
    <property type="match status" value="1"/>
</dbReference>
<protein>
    <recommendedName>
        <fullName evidence="4 10">2-dehydropantoate 2-reductase</fullName>
        <ecNumber evidence="3 10">1.1.1.169</ecNumber>
    </recommendedName>
    <alternativeName>
        <fullName evidence="8 10">Ketopantoate reductase</fullName>
    </alternativeName>
</protein>
<dbReference type="NCBIfam" id="NF006083">
    <property type="entry name" value="PRK08229.1"/>
    <property type="match status" value="1"/>
</dbReference>
<keyword evidence="5 10" id="KW-0566">Pantothenate biosynthesis</keyword>
<dbReference type="GO" id="GO:0015940">
    <property type="term" value="P:pantothenate biosynthetic process"/>
    <property type="evidence" value="ECO:0007669"/>
    <property type="project" value="UniProtKB-UniPathway"/>
</dbReference>
<evidence type="ECO:0000259" key="11">
    <source>
        <dbReference type="Pfam" id="PF02558"/>
    </source>
</evidence>
<dbReference type="InterPro" id="IPR013328">
    <property type="entry name" value="6PGD_dom2"/>
</dbReference>
<keyword evidence="7 10" id="KW-0560">Oxidoreductase</keyword>
<dbReference type="AlphaFoldDB" id="A0A1F6UZK3"/>
<dbReference type="InterPro" id="IPR013752">
    <property type="entry name" value="KPA_reductase"/>
</dbReference>
<evidence type="ECO:0000256" key="1">
    <source>
        <dbReference type="ARBA" id="ARBA00004994"/>
    </source>
</evidence>
<evidence type="ECO:0000313" key="14">
    <source>
        <dbReference type="Proteomes" id="UP000179076"/>
    </source>
</evidence>
<dbReference type="GO" id="GO:0050661">
    <property type="term" value="F:NADP binding"/>
    <property type="evidence" value="ECO:0007669"/>
    <property type="project" value="TreeGrafter"/>
</dbReference>
<evidence type="ECO:0000259" key="12">
    <source>
        <dbReference type="Pfam" id="PF08546"/>
    </source>
</evidence>
<dbReference type="InterPro" id="IPR008927">
    <property type="entry name" value="6-PGluconate_DH-like_C_sf"/>
</dbReference>
<accession>A0A1F6UZK3</accession>
<dbReference type="InterPro" id="IPR036291">
    <property type="entry name" value="NAD(P)-bd_dom_sf"/>
</dbReference>
<keyword evidence="6 10" id="KW-0521">NADP</keyword>
<comment type="pathway">
    <text evidence="1 10">Cofactor biosynthesis; (R)-pantothenate biosynthesis; (R)-pantoate from 3-methyl-2-oxobutanoate: step 2/2.</text>
</comment>
<dbReference type="Pfam" id="PF02558">
    <property type="entry name" value="ApbA"/>
    <property type="match status" value="1"/>
</dbReference>
<proteinExistence type="inferred from homology"/>
<dbReference type="EC" id="1.1.1.169" evidence="3 10"/>
<dbReference type="UniPathway" id="UPA00028">
    <property type="reaction ID" value="UER00004"/>
</dbReference>
<comment type="function">
    <text evidence="10">Catalyzes the NADPH-dependent reduction of ketopantoate into pantoic acid.</text>
</comment>
<feature type="domain" description="Ketopantoate reductase N-terminal" evidence="11">
    <location>
        <begin position="7"/>
        <end position="155"/>
    </location>
</feature>
<evidence type="ECO:0000313" key="13">
    <source>
        <dbReference type="EMBL" id="OGI62759.1"/>
    </source>
</evidence>
<evidence type="ECO:0000256" key="9">
    <source>
        <dbReference type="ARBA" id="ARBA00048793"/>
    </source>
</evidence>
<dbReference type="SUPFAM" id="SSF51735">
    <property type="entry name" value="NAD(P)-binding Rossmann-fold domains"/>
    <property type="match status" value="1"/>
</dbReference>
<dbReference type="Proteomes" id="UP000179076">
    <property type="component" value="Unassembled WGS sequence"/>
</dbReference>